<dbReference type="GO" id="GO:0004525">
    <property type="term" value="F:ribonuclease III activity"/>
    <property type="evidence" value="ECO:0007669"/>
    <property type="project" value="UniProtKB-UniRule"/>
</dbReference>
<dbReference type="NCBIfam" id="TIGR02191">
    <property type="entry name" value="RNaseIII"/>
    <property type="match status" value="1"/>
</dbReference>
<keyword evidence="8 9" id="KW-0694">RNA-binding</keyword>
<comment type="subunit">
    <text evidence="9">Homodimer.</text>
</comment>
<dbReference type="PANTHER" id="PTHR11207">
    <property type="entry name" value="RIBONUCLEASE III"/>
    <property type="match status" value="1"/>
</dbReference>
<dbReference type="CDD" id="cd00593">
    <property type="entry name" value="RIBOc"/>
    <property type="match status" value="1"/>
</dbReference>
<feature type="domain" description="RNase III" evidence="11">
    <location>
        <begin position="6"/>
        <end position="130"/>
    </location>
</feature>
<dbReference type="EMBL" id="JASCXX010000004">
    <property type="protein sequence ID" value="MDI6448350.1"/>
    <property type="molecule type" value="Genomic_DNA"/>
</dbReference>
<sequence>MDKDVLHQIEQILGYEFADEALIQRAFTHSSAVDNRLDSNERLEFLGDAILSTVICQTLFDTYPHYAEGELTKMKSMLVSRGTCARVARRLGLLGFLTVGKGMTSTKTLPTSLAAGLLEAVIAAVYIDGGFDAAQDFIVRTFLTLIEQVDSEKAHGNFKSLLQQCAQEQFGVAPMYVLLDEKGPDHNKCFESEVVIDQRHFPSAWGANKKEAEQKAAYNALVEMGVLQPSAEQVGG</sequence>
<dbReference type="InterPro" id="IPR036389">
    <property type="entry name" value="RNase_III_sf"/>
</dbReference>
<dbReference type="GO" id="GO:0006364">
    <property type="term" value="P:rRNA processing"/>
    <property type="evidence" value="ECO:0007669"/>
    <property type="project" value="UniProtKB-UniRule"/>
</dbReference>
<gene>
    <name evidence="9 12" type="primary">rnc</name>
    <name evidence="12" type="ORF">QJ522_04790</name>
</gene>
<dbReference type="Pfam" id="PF14622">
    <property type="entry name" value="Ribonucleas_3_3"/>
    <property type="match status" value="1"/>
</dbReference>
<dbReference type="Proteomes" id="UP001431776">
    <property type="component" value="Unassembled WGS sequence"/>
</dbReference>
<keyword evidence="3 9" id="KW-0698">rRNA processing</keyword>
<keyword evidence="7 9" id="KW-0378">Hydrolase</keyword>
<evidence type="ECO:0000259" key="11">
    <source>
        <dbReference type="PROSITE" id="PS50142"/>
    </source>
</evidence>
<dbReference type="EC" id="3.1.26.3" evidence="9"/>
<feature type="binding site" evidence="9">
    <location>
        <position position="44"/>
    </location>
    <ligand>
        <name>Mg(2+)</name>
        <dbReference type="ChEBI" id="CHEBI:18420"/>
    </ligand>
</feature>
<dbReference type="GO" id="GO:0008033">
    <property type="term" value="P:tRNA processing"/>
    <property type="evidence" value="ECO:0007669"/>
    <property type="project" value="UniProtKB-KW"/>
</dbReference>
<dbReference type="CDD" id="cd10845">
    <property type="entry name" value="DSRM_RNAse_III_family"/>
    <property type="match status" value="1"/>
</dbReference>
<feature type="active site" evidence="9">
    <location>
        <position position="48"/>
    </location>
</feature>
<evidence type="ECO:0000256" key="2">
    <source>
        <dbReference type="ARBA" id="ARBA00010183"/>
    </source>
</evidence>
<dbReference type="Gene3D" id="3.30.160.20">
    <property type="match status" value="1"/>
</dbReference>
<evidence type="ECO:0000256" key="4">
    <source>
        <dbReference type="ARBA" id="ARBA00022664"/>
    </source>
</evidence>
<protein>
    <recommendedName>
        <fullName evidence="9">Ribonuclease 3</fullName>
        <ecNumber evidence="9">3.1.26.3</ecNumber>
    </recommendedName>
    <alternativeName>
        <fullName evidence="9">Ribonuclease III</fullName>
        <shortName evidence="9">RNase III</shortName>
    </alternativeName>
</protein>
<proteinExistence type="inferred from homology"/>
<comment type="caution">
    <text evidence="12">The sequence shown here is derived from an EMBL/GenBank/DDBJ whole genome shotgun (WGS) entry which is preliminary data.</text>
</comment>
<dbReference type="SUPFAM" id="SSF54768">
    <property type="entry name" value="dsRNA-binding domain-like"/>
    <property type="match status" value="1"/>
</dbReference>
<comment type="caution">
    <text evidence="9">Lacks conserved residue(s) required for the propagation of feature annotation.</text>
</comment>
<comment type="subcellular location">
    <subcellularLocation>
        <location evidence="9">Cytoplasm</location>
    </subcellularLocation>
</comment>
<dbReference type="FunFam" id="1.10.1520.10:FF:000001">
    <property type="entry name" value="Ribonuclease 3"/>
    <property type="match status" value="1"/>
</dbReference>
<keyword evidence="9" id="KW-0460">Magnesium</keyword>
<comment type="cofactor">
    <cofactor evidence="9">
        <name>Mg(2+)</name>
        <dbReference type="ChEBI" id="CHEBI:18420"/>
    </cofactor>
</comment>
<dbReference type="GO" id="GO:0019843">
    <property type="term" value="F:rRNA binding"/>
    <property type="evidence" value="ECO:0007669"/>
    <property type="project" value="UniProtKB-KW"/>
</dbReference>
<keyword evidence="5 9" id="KW-0540">Nuclease</keyword>
<keyword evidence="9" id="KW-0963">Cytoplasm</keyword>
<keyword evidence="9" id="KW-0479">Metal-binding</keyword>
<reference evidence="12" key="1">
    <citation type="submission" date="2023-05" db="EMBL/GenBank/DDBJ databases">
        <title>Anaerotaeda fermentans gen. nov., sp. nov., a novel anaerobic planctomycete of the new family within the order Sedimentisphaerales isolated from Taman Peninsula, Russia.</title>
        <authorList>
            <person name="Khomyakova M.A."/>
            <person name="Merkel A.Y."/>
            <person name="Slobodkin A.I."/>
        </authorList>
    </citation>
    <scope>NUCLEOTIDE SEQUENCE</scope>
    <source>
        <strain evidence="12">M17dextr</strain>
    </source>
</reference>
<evidence type="ECO:0000313" key="12">
    <source>
        <dbReference type="EMBL" id="MDI6448350.1"/>
    </source>
</evidence>
<feature type="active site" evidence="9">
    <location>
        <position position="119"/>
    </location>
</feature>
<dbReference type="GO" id="GO:0005737">
    <property type="term" value="C:cytoplasm"/>
    <property type="evidence" value="ECO:0007669"/>
    <property type="project" value="UniProtKB-SubCell"/>
</dbReference>
<evidence type="ECO:0000256" key="3">
    <source>
        <dbReference type="ARBA" id="ARBA00022552"/>
    </source>
</evidence>
<accession>A0AAW6TRX7</accession>
<organism evidence="12 13">
    <name type="scientific">Anaerobaca lacustris</name>
    <dbReference type="NCBI Taxonomy" id="3044600"/>
    <lineage>
        <taxon>Bacteria</taxon>
        <taxon>Pseudomonadati</taxon>
        <taxon>Planctomycetota</taxon>
        <taxon>Phycisphaerae</taxon>
        <taxon>Sedimentisphaerales</taxon>
        <taxon>Anaerobacaceae</taxon>
        <taxon>Anaerobaca</taxon>
    </lineage>
</organism>
<dbReference type="SMART" id="SM00358">
    <property type="entry name" value="DSRM"/>
    <property type="match status" value="1"/>
</dbReference>
<dbReference type="RefSeq" id="WP_349243756.1">
    <property type="nucleotide sequence ID" value="NZ_JASCXX010000004.1"/>
</dbReference>
<dbReference type="GO" id="GO:0046872">
    <property type="term" value="F:metal ion binding"/>
    <property type="evidence" value="ECO:0007669"/>
    <property type="project" value="UniProtKB-KW"/>
</dbReference>
<dbReference type="HAMAP" id="MF_00104">
    <property type="entry name" value="RNase_III"/>
    <property type="match status" value="1"/>
</dbReference>
<keyword evidence="9" id="KW-0699">rRNA-binding</keyword>
<dbReference type="GO" id="GO:0010468">
    <property type="term" value="P:regulation of gene expression"/>
    <property type="evidence" value="ECO:0007669"/>
    <property type="project" value="TreeGrafter"/>
</dbReference>
<dbReference type="GO" id="GO:0003725">
    <property type="term" value="F:double-stranded RNA binding"/>
    <property type="evidence" value="ECO:0007669"/>
    <property type="project" value="TreeGrafter"/>
</dbReference>
<evidence type="ECO:0000256" key="6">
    <source>
        <dbReference type="ARBA" id="ARBA00022759"/>
    </source>
</evidence>
<keyword evidence="6 9" id="KW-0255">Endonuclease</keyword>
<dbReference type="AlphaFoldDB" id="A0AAW6TRX7"/>
<dbReference type="InterPro" id="IPR014720">
    <property type="entry name" value="dsRBD_dom"/>
</dbReference>
<dbReference type="PROSITE" id="PS50137">
    <property type="entry name" value="DS_RBD"/>
    <property type="match status" value="1"/>
</dbReference>
<dbReference type="PROSITE" id="PS00517">
    <property type="entry name" value="RNASE_3_1"/>
    <property type="match status" value="1"/>
</dbReference>
<evidence type="ECO:0000256" key="8">
    <source>
        <dbReference type="ARBA" id="ARBA00022884"/>
    </source>
</evidence>
<dbReference type="SMART" id="SM00535">
    <property type="entry name" value="RIBOc"/>
    <property type="match status" value="1"/>
</dbReference>
<dbReference type="InterPro" id="IPR011907">
    <property type="entry name" value="RNase_III"/>
</dbReference>
<name>A0AAW6TRX7_9BACT</name>
<dbReference type="SUPFAM" id="SSF69065">
    <property type="entry name" value="RNase III domain-like"/>
    <property type="match status" value="1"/>
</dbReference>
<comment type="catalytic activity">
    <reaction evidence="1 9">
        <text>Endonucleolytic cleavage to 5'-phosphomonoester.</text>
        <dbReference type="EC" id="3.1.26.3"/>
    </reaction>
</comment>
<evidence type="ECO:0000313" key="13">
    <source>
        <dbReference type="Proteomes" id="UP001431776"/>
    </source>
</evidence>
<dbReference type="Pfam" id="PF00035">
    <property type="entry name" value="dsrm"/>
    <property type="match status" value="1"/>
</dbReference>
<evidence type="ECO:0000256" key="5">
    <source>
        <dbReference type="ARBA" id="ARBA00022722"/>
    </source>
</evidence>
<comment type="function">
    <text evidence="9">Digests double-stranded RNA. Involved in the processing of primary rRNA transcript to yield the immediate precursors to the large and small rRNAs (23S and 16S). Processes some mRNAs, and tRNAs when they are encoded in the rRNA operon. Processes pre-crRNA and tracrRNA of type II CRISPR loci if present in the organism.</text>
</comment>
<feature type="domain" description="DRBM" evidence="10">
    <location>
        <begin position="157"/>
        <end position="226"/>
    </location>
</feature>
<keyword evidence="13" id="KW-1185">Reference proteome</keyword>
<feature type="binding site" evidence="9">
    <location>
        <position position="119"/>
    </location>
    <ligand>
        <name>Mg(2+)</name>
        <dbReference type="ChEBI" id="CHEBI:18420"/>
    </ligand>
</feature>
<keyword evidence="4 9" id="KW-0507">mRNA processing</keyword>
<dbReference type="InterPro" id="IPR000999">
    <property type="entry name" value="RNase_III_dom"/>
</dbReference>
<evidence type="ECO:0000256" key="9">
    <source>
        <dbReference type="HAMAP-Rule" id="MF_00104"/>
    </source>
</evidence>
<evidence type="ECO:0000256" key="7">
    <source>
        <dbReference type="ARBA" id="ARBA00022801"/>
    </source>
</evidence>
<evidence type="ECO:0000256" key="1">
    <source>
        <dbReference type="ARBA" id="ARBA00000109"/>
    </source>
</evidence>
<dbReference type="Gene3D" id="1.10.1520.10">
    <property type="entry name" value="Ribonuclease III domain"/>
    <property type="match status" value="1"/>
</dbReference>
<keyword evidence="9" id="KW-0819">tRNA processing</keyword>
<dbReference type="PANTHER" id="PTHR11207:SF0">
    <property type="entry name" value="RIBONUCLEASE 3"/>
    <property type="match status" value="1"/>
</dbReference>
<evidence type="ECO:0000259" key="10">
    <source>
        <dbReference type="PROSITE" id="PS50137"/>
    </source>
</evidence>
<dbReference type="GO" id="GO:0006397">
    <property type="term" value="P:mRNA processing"/>
    <property type="evidence" value="ECO:0007669"/>
    <property type="project" value="UniProtKB-UniRule"/>
</dbReference>
<dbReference type="PROSITE" id="PS50142">
    <property type="entry name" value="RNASE_3_2"/>
    <property type="match status" value="1"/>
</dbReference>
<comment type="similarity">
    <text evidence="2">Belongs to the ribonuclease III family.</text>
</comment>